<evidence type="ECO:0000313" key="6">
    <source>
        <dbReference type="EMBL" id="MBO8425150.1"/>
    </source>
</evidence>
<dbReference type="InterPro" id="IPR006119">
    <property type="entry name" value="Resolv_N"/>
</dbReference>
<dbReference type="Pfam" id="PF07508">
    <property type="entry name" value="Recombinase"/>
    <property type="match status" value="1"/>
</dbReference>
<name>A0A9D9GS30_9PROT</name>
<keyword evidence="1" id="KW-0238">DNA-binding</keyword>
<sequence length="507" mass="58572">MTSCKNKPIETLCLCRVSSDKQAKNETITSQKQACLNYAKHNGFMIDKFFDEDGVSGWGTSRPGLDAMVEYIKEEQLYKRIRILCYDMSRLARNLTVYAKFEQVVIKYDLELQTVVGGKSENNAMGRFMRGFDVLRAQMFSDELSEKTTSSMRALCTLGFYPLNPPLGLKRIKNGNNRTILVRDEPKASVIYDAFAKYASGELGTKHDVTEFLRASGAFQDVKLNDTKVANMLKNEVYTGIFAYDHWGIERQEWQMDKIIPVELFRVVQQRIARHVKAPYKSDIANDFPLRNEIYCQCCGRPLTGYFATNRKGIKYPYYRCFNRKCPEYKKSICSHDVHQAFEDTLRAINMPDCIVDVFIKVLKHVCANMDKESKGLRLRWQRELKELNENIEQLIKLAGNANARGDTSMCEIYEKQLHNLVAQKQDLEHRIETYQPLATTDRFRTAMARGRDFFKNPIKLWHAGNLSQRKRLVRLVFTGKPAFSRENGFRTAAMPQIFNKNTAQTD</sequence>
<organism evidence="6 7">
    <name type="scientific">Candidatus Enterousia avistercoris</name>
    <dbReference type="NCBI Taxonomy" id="2840788"/>
    <lineage>
        <taxon>Bacteria</taxon>
        <taxon>Pseudomonadati</taxon>
        <taxon>Pseudomonadota</taxon>
        <taxon>Alphaproteobacteria</taxon>
        <taxon>Candidatus Enterousia</taxon>
    </lineage>
</organism>
<dbReference type="Gene3D" id="3.40.50.1390">
    <property type="entry name" value="Resolvase, N-terminal catalytic domain"/>
    <property type="match status" value="1"/>
</dbReference>
<dbReference type="CDD" id="cd00338">
    <property type="entry name" value="Ser_Recombinase"/>
    <property type="match status" value="1"/>
</dbReference>
<protein>
    <submittedName>
        <fullName evidence="6">Recombinase family protein</fullName>
    </submittedName>
</protein>
<dbReference type="PANTHER" id="PTHR30461">
    <property type="entry name" value="DNA-INVERTASE FROM LAMBDOID PROPHAGE"/>
    <property type="match status" value="1"/>
</dbReference>
<comment type="caution">
    <text evidence="6">The sequence shown here is derived from an EMBL/GenBank/DDBJ whole genome shotgun (WGS) entry which is preliminary data.</text>
</comment>
<dbReference type="AlphaFoldDB" id="A0A9D9GS30"/>
<dbReference type="PROSITE" id="PS51737">
    <property type="entry name" value="RECOMBINASE_DNA_BIND"/>
    <property type="match status" value="1"/>
</dbReference>
<evidence type="ECO:0000256" key="2">
    <source>
        <dbReference type="ARBA" id="ARBA00023172"/>
    </source>
</evidence>
<evidence type="ECO:0000259" key="5">
    <source>
        <dbReference type="PROSITE" id="PS51737"/>
    </source>
</evidence>
<feature type="coiled-coil region" evidence="3">
    <location>
        <begin position="378"/>
        <end position="431"/>
    </location>
</feature>
<feature type="domain" description="Recombinase" evidence="5">
    <location>
        <begin position="166"/>
        <end position="278"/>
    </location>
</feature>
<dbReference type="SUPFAM" id="SSF53041">
    <property type="entry name" value="Resolvase-like"/>
    <property type="match status" value="1"/>
</dbReference>
<dbReference type="GO" id="GO:0003677">
    <property type="term" value="F:DNA binding"/>
    <property type="evidence" value="ECO:0007669"/>
    <property type="project" value="UniProtKB-KW"/>
</dbReference>
<accession>A0A9D9GS30</accession>
<dbReference type="Pfam" id="PF00239">
    <property type="entry name" value="Resolvase"/>
    <property type="match status" value="1"/>
</dbReference>
<dbReference type="Gene3D" id="3.90.1750.20">
    <property type="entry name" value="Putative Large Serine Recombinase, Chain B, Domain 2"/>
    <property type="match status" value="1"/>
</dbReference>
<dbReference type="PANTHER" id="PTHR30461:SF2">
    <property type="entry name" value="SERINE RECOMBINASE PINE-RELATED"/>
    <property type="match status" value="1"/>
</dbReference>
<keyword evidence="3" id="KW-0175">Coiled coil</keyword>
<keyword evidence="2" id="KW-0233">DNA recombination</keyword>
<reference evidence="6" key="2">
    <citation type="journal article" date="2021" name="PeerJ">
        <title>Extensive microbial diversity within the chicken gut microbiome revealed by metagenomics and culture.</title>
        <authorList>
            <person name="Gilroy R."/>
            <person name="Ravi A."/>
            <person name="Getino M."/>
            <person name="Pursley I."/>
            <person name="Horton D.L."/>
            <person name="Alikhan N.F."/>
            <person name="Baker D."/>
            <person name="Gharbi K."/>
            <person name="Hall N."/>
            <person name="Watson M."/>
            <person name="Adriaenssens E.M."/>
            <person name="Foster-Nyarko E."/>
            <person name="Jarju S."/>
            <person name="Secka A."/>
            <person name="Antonio M."/>
            <person name="Oren A."/>
            <person name="Chaudhuri R.R."/>
            <person name="La Ragione R."/>
            <person name="Hildebrand F."/>
            <person name="Pallen M.J."/>
        </authorList>
    </citation>
    <scope>NUCLEOTIDE SEQUENCE</scope>
    <source>
        <strain evidence="6">8207</strain>
    </source>
</reference>
<reference evidence="6" key="1">
    <citation type="submission" date="2020-10" db="EMBL/GenBank/DDBJ databases">
        <authorList>
            <person name="Gilroy R."/>
        </authorList>
    </citation>
    <scope>NUCLEOTIDE SEQUENCE</scope>
    <source>
        <strain evidence="6">8207</strain>
    </source>
</reference>
<dbReference type="InterPro" id="IPR038109">
    <property type="entry name" value="DNA_bind_recomb_sf"/>
</dbReference>
<feature type="non-terminal residue" evidence="6">
    <location>
        <position position="507"/>
    </location>
</feature>
<evidence type="ECO:0000256" key="3">
    <source>
        <dbReference type="SAM" id="Coils"/>
    </source>
</evidence>
<feature type="domain" description="Resolvase/invertase-type recombinase catalytic" evidence="4">
    <location>
        <begin position="10"/>
        <end position="159"/>
    </location>
</feature>
<dbReference type="InterPro" id="IPR050639">
    <property type="entry name" value="SSR_resolvase"/>
</dbReference>
<evidence type="ECO:0000256" key="1">
    <source>
        <dbReference type="ARBA" id="ARBA00023125"/>
    </source>
</evidence>
<dbReference type="InterPro" id="IPR036162">
    <property type="entry name" value="Resolvase-like_N_sf"/>
</dbReference>
<evidence type="ECO:0000259" key="4">
    <source>
        <dbReference type="PROSITE" id="PS51736"/>
    </source>
</evidence>
<dbReference type="Proteomes" id="UP000823630">
    <property type="component" value="Unassembled WGS sequence"/>
</dbReference>
<dbReference type="InterPro" id="IPR011109">
    <property type="entry name" value="DNA_bind_recombinase_dom"/>
</dbReference>
<dbReference type="PROSITE" id="PS51736">
    <property type="entry name" value="RECOMBINASES_3"/>
    <property type="match status" value="1"/>
</dbReference>
<proteinExistence type="predicted"/>
<dbReference type="EMBL" id="JADINC010000024">
    <property type="protein sequence ID" value="MBO8425150.1"/>
    <property type="molecule type" value="Genomic_DNA"/>
</dbReference>
<evidence type="ECO:0000313" key="7">
    <source>
        <dbReference type="Proteomes" id="UP000823630"/>
    </source>
</evidence>
<gene>
    <name evidence="6" type="ORF">IAC69_01580</name>
</gene>
<dbReference type="GO" id="GO:0000150">
    <property type="term" value="F:DNA strand exchange activity"/>
    <property type="evidence" value="ECO:0007669"/>
    <property type="project" value="InterPro"/>
</dbReference>
<dbReference type="SMART" id="SM00857">
    <property type="entry name" value="Resolvase"/>
    <property type="match status" value="1"/>
</dbReference>